<evidence type="ECO:0000313" key="3">
    <source>
        <dbReference type="EMBL" id="KAI5389784.1"/>
    </source>
</evidence>
<dbReference type="SUPFAM" id="SSF57756">
    <property type="entry name" value="Retrovirus zinc finger-like domains"/>
    <property type="match status" value="1"/>
</dbReference>
<dbReference type="GO" id="GO:0003676">
    <property type="term" value="F:nucleic acid binding"/>
    <property type="evidence" value="ECO:0007669"/>
    <property type="project" value="InterPro"/>
</dbReference>
<dbReference type="SMART" id="SM00343">
    <property type="entry name" value="ZnF_C2HC"/>
    <property type="match status" value="1"/>
</dbReference>
<dbReference type="GO" id="GO:0008270">
    <property type="term" value="F:zinc ion binding"/>
    <property type="evidence" value="ECO:0007669"/>
    <property type="project" value="InterPro"/>
</dbReference>
<evidence type="ECO:0000259" key="2">
    <source>
        <dbReference type="SMART" id="SM00343"/>
    </source>
</evidence>
<feature type="region of interest" description="Disordered" evidence="1">
    <location>
        <begin position="1"/>
        <end position="28"/>
    </location>
</feature>
<protein>
    <recommendedName>
        <fullName evidence="2">CCHC-type domain-containing protein</fullName>
    </recommendedName>
</protein>
<dbReference type="InterPro" id="IPR036875">
    <property type="entry name" value="Znf_CCHC_sf"/>
</dbReference>
<feature type="domain" description="CCHC-type" evidence="2">
    <location>
        <begin position="29"/>
        <end position="45"/>
    </location>
</feature>
<reference evidence="3 4" key="1">
    <citation type="journal article" date="2022" name="Nat. Genet.">
        <title>Improved pea reference genome and pan-genome highlight genomic features and evolutionary characteristics.</title>
        <authorList>
            <person name="Yang T."/>
            <person name="Liu R."/>
            <person name="Luo Y."/>
            <person name="Hu S."/>
            <person name="Wang D."/>
            <person name="Wang C."/>
            <person name="Pandey M.K."/>
            <person name="Ge S."/>
            <person name="Xu Q."/>
            <person name="Li N."/>
            <person name="Li G."/>
            <person name="Huang Y."/>
            <person name="Saxena R.K."/>
            <person name="Ji Y."/>
            <person name="Li M."/>
            <person name="Yan X."/>
            <person name="He Y."/>
            <person name="Liu Y."/>
            <person name="Wang X."/>
            <person name="Xiang C."/>
            <person name="Varshney R.K."/>
            <person name="Ding H."/>
            <person name="Gao S."/>
            <person name="Zong X."/>
        </authorList>
    </citation>
    <scope>NUCLEOTIDE SEQUENCE [LARGE SCALE GENOMIC DNA]</scope>
    <source>
        <strain evidence="3 4">cv. Zhongwan 6</strain>
    </source>
</reference>
<dbReference type="InterPro" id="IPR001878">
    <property type="entry name" value="Znf_CCHC"/>
</dbReference>
<dbReference type="Gene3D" id="4.10.60.10">
    <property type="entry name" value="Zinc finger, CCHC-type"/>
    <property type="match status" value="1"/>
</dbReference>
<dbReference type="AlphaFoldDB" id="A0A9D4ZZJ4"/>
<name>A0A9D4ZZJ4_PEA</name>
<feature type="compositionally biased region" description="Basic and acidic residues" evidence="1">
    <location>
        <begin position="19"/>
        <end position="28"/>
    </location>
</feature>
<dbReference type="Proteomes" id="UP001058974">
    <property type="component" value="Chromosome 7"/>
</dbReference>
<organism evidence="3 4">
    <name type="scientific">Pisum sativum</name>
    <name type="common">Garden pea</name>
    <name type="synonym">Lathyrus oleraceus</name>
    <dbReference type="NCBI Taxonomy" id="3888"/>
    <lineage>
        <taxon>Eukaryota</taxon>
        <taxon>Viridiplantae</taxon>
        <taxon>Streptophyta</taxon>
        <taxon>Embryophyta</taxon>
        <taxon>Tracheophyta</taxon>
        <taxon>Spermatophyta</taxon>
        <taxon>Magnoliopsida</taxon>
        <taxon>eudicotyledons</taxon>
        <taxon>Gunneridae</taxon>
        <taxon>Pentapetalae</taxon>
        <taxon>rosids</taxon>
        <taxon>fabids</taxon>
        <taxon>Fabales</taxon>
        <taxon>Fabaceae</taxon>
        <taxon>Papilionoideae</taxon>
        <taxon>50 kb inversion clade</taxon>
        <taxon>NPAAA clade</taxon>
        <taxon>Hologalegina</taxon>
        <taxon>IRL clade</taxon>
        <taxon>Fabeae</taxon>
        <taxon>Lathyrus</taxon>
    </lineage>
</organism>
<dbReference type="Gramene" id="Psat07G0518600-T1">
    <property type="protein sequence ID" value="KAI5389784.1"/>
    <property type="gene ID" value="KIW84_075186"/>
</dbReference>
<evidence type="ECO:0000313" key="4">
    <source>
        <dbReference type="Proteomes" id="UP001058974"/>
    </source>
</evidence>
<proteinExistence type="predicted"/>
<dbReference type="EMBL" id="JAMSHJ010000007">
    <property type="protein sequence ID" value="KAI5389784.1"/>
    <property type="molecule type" value="Genomic_DNA"/>
</dbReference>
<sequence length="168" mass="19314">MPIKKKKFSGRSSGFRGSSSRDNKDDQKGCFKCKKSDHFIVECPEQQKDKEKKRSFQKDNFINKFKKSFMATWDELGKEEFKVMMLFVATICSLPIENDVAAITGLSPLGETFDPILPIETTFSFGRASLQNYIEDHHNKDSIEVSDEEHIAFLALRLSYYVFYLGSL</sequence>
<gene>
    <name evidence="3" type="ORF">KIW84_075186</name>
</gene>
<accession>A0A9D4ZZJ4</accession>
<keyword evidence="4" id="KW-1185">Reference proteome</keyword>
<evidence type="ECO:0000256" key="1">
    <source>
        <dbReference type="SAM" id="MobiDB-lite"/>
    </source>
</evidence>
<comment type="caution">
    <text evidence="3">The sequence shown here is derived from an EMBL/GenBank/DDBJ whole genome shotgun (WGS) entry which is preliminary data.</text>
</comment>